<keyword evidence="6" id="KW-0695">RNA-directed DNA polymerase</keyword>
<protein>
    <recommendedName>
        <fullName evidence="8">Reverse transcriptase RNase H-like domain-containing protein</fullName>
    </recommendedName>
</protein>
<dbReference type="PANTHER" id="PTHR34072:SF41">
    <property type="entry name" value="REVERSE TRANSCRIPTASE_RETROTRANSPOSON-DERIVED PROTEIN RNASE H-LIKE DOMAIN-CONTAINING PROTEIN"/>
    <property type="match status" value="1"/>
</dbReference>
<reference evidence="9 10" key="1">
    <citation type="journal article" date="2020" name="Mol. Plant">
        <title>The Chromosome-Based Rubber Tree Genome Provides New Insights into Spurge Genome Evolution and Rubber Biosynthesis.</title>
        <authorList>
            <person name="Liu J."/>
            <person name="Shi C."/>
            <person name="Shi C.C."/>
            <person name="Li W."/>
            <person name="Zhang Q.J."/>
            <person name="Zhang Y."/>
            <person name="Li K."/>
            <person name="Lu H.F."/>
            <person name="Shi C."/>
            <person name="Zhu S.T."/>
            <person name="Xiao Z.Y."/>
            <person name="Nan H."/>
            <person name="Yue Y."/>
            <person name="Zhu X.G."/>
            <person name="Wu Y."/>
            <person name="Hong X.N."/>
            <person name="Fan G.Y."/>
            <person name="Tong Y."/>
            <person name="Zhang D."/>
            <person name="Mao C.L."/>
            <person name="Liu Y.L."/>
            <person name="Hao S.J."/>
            <person name="Liu W.Q."/>
            <person name="Lv M.Q."/>
            <person name="Zhang H.B."/>
            <person name="Liu Y."/>
            <person name="Hu-Tang G.R."/>
            <person name="Wang J.P."/>
            <person name="Wang J.H."/>
            <person name="Sun Y.H."/>
            <person name="Ni S.B."/>
            <person name="Chen W.B."/>
            <person name="Zhang X.C."/>
            <person name="Jiao Y.N."/>
            <person name="Eichler E.E."/>
            <person name="Li G.H."/>
            <person name="Liu X."/>
            <person name="Gao L.Z."/>
        </authorList>
    </citation>
    <scope>NUCLEOTIDE SEQUENCE [LARGE SCALE GENOMIC DNA]</scope>
    <source>
        <strain evidence="10">cv. GT1</strain>
        <tissue evidence="9">Leaf</tissue>
    </source>
</reference>
<evidence type="ECO:0000256" key="5">
    <source>
        <dbReference type="ARBA" id="ARBA00022801"/>
    </source>
</evidence>
<dbReference type="AlphaFoldDB" id="A0A6A6LRL8"/>
<dbReference type="Gene3D" id="3.10.20.370">
    <property type="match status" value="1"/>
</dbReference>
<dbReference type="GO" id="GO:0016787">
    <property type="term" value="F:hydrolase activity"/>
    <property type="evidence" value="ECO:0007669"/>
    <property type="project" value="UniProtKB-KW"/>
</dbReference>
<dbReference type="InterPro" id="IPR041373">
    <property type="entry name" value="RT_RNaseH"/>
</dbReference>
<proteinExistence type="predicted"/>
<gene>
    <name evidence="9" type="ORF">GH714_021208</name>
</gene>
<dbReference type="GO" id="GO:0004519">
    <property type="term" value="F:endonuclease activity"/>
    <property type="evidence" value="ECO:0007669"/>
    <property type="project" value="UniProtKB-KW"/>
</dbReference>
<sequence>MTVGIRAFGGVLSNMADSGEQEQGAGASMVEEQTGQGKRKGTTKPRDPSRVREDLGDMEVRLAKMERHLITGDDRFEEIESRLMELGMALKQEPVLKLPDYSSPFEVHTDAFDFAIGGVILQGRHPIAFESRKLNETERRYTVQEKEMAAVVHCLRTWRHYLLGSRFTVKTDNVATSYFLTQKKLSPKQARWQAFLGEFDFVMEYKPGKANLVADALSRKVELAATNIQPNPSLMERIVEGLQHDP</sequence>
<feature type="compositionally biased region" description="Basic and acidic residues" evidence="7">
    <location>
        <begin position="44"/>
        <end position="55"/>
    </location>
</feature>
<name>A0A6A6LRL8_HEVBR</name>
<dbReference type="SUPFAM" id="SSF56672">
    <property type="entry name" value="DNA/RNA polymerases"/>
    <property type="match status" value="1"/>
</dbReference>
<evidence type="ECO:0000256" key="7">
    <source>
        <dbReference type="SAM" id="MobiDB-lite"/>
    </source>
</evidence>
<organism evidence="9 10">
    <name type="scientific">Hevea brasiliensis</name>
    <name type="common">Para rubber tree</name>
    <name type="synonym">Siphonia brasiliensis</name>
    <dbReference type="NCBI Taxonomy" id="3981"/>
    <lineage>
        <taxon>Eukaryota</taxon>
        <taxon>Viridiplantae</taxon>
        <taxon>Streptophyta</taxon>
        <taxon>Embryophyta</taxon>
        <taxon>Tracheophyta</taxon>
        <taxon>Spermatophyta</taxon>
        <taxon>Magnoliopsida</taxon>
        <taxon>eudicotyledons</taxon>
        <taxon>Gunneridae</taxon>
        <taxon>Pentapetalae</taxon>
        <taxon>rosids</taxon>
        <taxon>fabids</taxon>
        <taxon>Malpighiales</taxon>
        <taxon>Euphorbiaceae</taxon>
        <taxon>Crotonoideae</taxon>
        <taxon>Micrandreae</taxon>
        <taxon>Hevea</taxon>
    </lineage>
</organism>
<evidence type="ECO:0000313" key="10">
    <source>
        <dbReference type="Proteomes" id="UP000467840"/>
    </source>
</evidence>
<evidence type="ECO:0000256" key="2">
    <source>
        <dbReference type="ARBA" id="ARBA00022695"/>
    </source>
</evidence>
<dbReference type="EMBL" id="JAAGAX010000009">
    <property type="protein sequence ID" value="KAF2303684.1"/>
    <property type="molecule type" value="Genomic_DNA"/>
</dbReference>
<feature type="domain" description="Reverse transcriptase RNase H-like" evidence="8">
    <location>
        <begin position="100"/>
        <end position="199"/>
    </location>
</feature>
<keyword evidence="1" id="KW-0808">Transferase</keyword>
<evidence type="ECO:0000256" key="6">
    <source>
        <dbReference type="ARBA" id="ARBA00022918"/>
    </source>
</evidence>
<keyword evidence="3" id="KW-0540">Nuclease</keyword>
<keyword evidence="10" id="KW-1185">Reference proteome</keyword>
<dbReference type="GO" id="GO:0003964">
    <property type="term" value="F:RNA-directed DNA polymerase activity"/>
    <property type="evidence" value="ECO:0007669"/>
    <property type="project" value="UniProtKB-KW"/>
</dbReference>
<dbReference type="CDD" id="cd09274">
    <property type="entry name" value="RNase_HI_RT_Ty3"/>
    <property type="match status" value="1"/>
</dbReference>
<evidence type="ECO:0000313" key="9">
    <source>
        <dbReference type="EMBL" id="KAF2303684.1"/>
    </source>
</evidence>
<keyword evidence="5" id="KW-0378">Hydrolase</keyword>
<keyword evidence="4" id="KW-0255">Endonuclease</keyword>
<evidence type="ECO:0000256" key="4">
    <source>
        <dbReference type="ARBA" id="ARBA00022759"/>
    </source>
</evidence>
<evidence type="ECO:0000256" key="3">
    <source>
        <dbReference type="ARBA" id="ARBA00022722"/>
    </source>
</evidence>
<dbReference type="InterPro" id="IPR043502">
    <property type="entry name" value="DNA/RNA_pol_sf"/>
</dbReference>
<comment type="caution">
    <text evidence="9">The sequence shown here is derived from an EMBL/GenBank/DDBJ whole genome shotgun (WGS) entry which is preliminary data.</text>
</comment>
<evidence type="ECO:0000256" key="1">
    <source>
        <dbReference type="ARBA" id="ARBA00022679"/>
    </source>
</evidence>
<dbReference type="Pfam" id="PF17917">
    <property type="entry name" value="RT_RNaseH"/>
    <property type="match status" value="1"/>
</dbReference>
<dbReference type="PANTHER" id="PTHR34072">
    <property type="entry name" value="ENZYMATIC POLYPROTEIN-RELATED"/>
    <property type="match status" value="1"/>
</dbReference>
<dbReference type="Proteomes" id="UP000467840">
    <property type="component" value="Chromosome 16"/>
</dbReference>
<keyword evidence="2" id="KW-0548">Nucleotidyltransferase</keyword>
<feature type="region of interest" description="Disordered" evidence="7">
    <location>
        <begin position="16"/>
        <end position="55"/>
    </location>
</feature>
<accession>A0A6A6LRL8</accession>
<evidence type="ECO:0000259" key="8">
    <source>
        <dbReference type="Pfam" id="PF17917"/>
    </source>
</evidence>